<accession>A0A5M3PTZ2</accession>
<dbReference type="Pfam" id="PF14321">
    <property type="entry name" value="DUF4382"/>
    <property type="match status" value="1"/>
</dbReference>
<evidence type="ECO:0000256" key="1">
    <source>
        <dbReference type="SAM" id="SignalP"/>
    </source>
</evidence>
<name>A0A5M3PTZ2_9GAMM</name>
<dbReference type="Proteomes" id="UP000340077">
    <property type="component" value="Unassembled WGS sequence"/>
</dbReference>
<feature type="domain" description="DUF4382" evidence="2">
    <location>
        <begin position="33"/>
        <end position="179"/>
    </location>
</feature>
<evidence type="ECO:0000313" key="4">
    <source>
        <dbReference type="Proteomes" id="UP000340077"/>
    </source>
</evidence>
<reference evidence="3 4" key="1">
    <citation type="journal article" date="2019" name="J. Gen. Appl. Microbiol.">
        <title>Aerobic degradation of cis-dichloroethene by the marine bacterium Marinobacter salsuginis strain 5N-3.</title>
        <authorList>
            <person name="Inoue Y."/>
            <person name="Fukunaga Y."/>
            <person name="Katsumata H."/>
            <person name="Ohji S."/>
            <person name="Hosoyama A."/>
            <person name="Mori K."/>
            <person name="Ando K."/>
        </authorList>
    </citation>
    <scope>NUCLEOTIDE SEQUENCE [LARGE SCALE GENOMIC DNA]</scope>
    <source>
        <strain evidence="3 4">5N-3</strain>
    </source>
</reference>
<dbReference type="AlphaFoldDB" id="A0A5M3PTZ2"/>
<gene>
    <name evidence="3" type="ORF">MS5N3_36400</name>
</gene>
<dbReference type="InterPro" id="IPR025491">
    <property type="entry name" value="DUF4382"/>
</dbReference>
<evidence type="ECO:0000259" key="2">
    <source>
        <dbReference type="Pfam" id="PF14321"/>
    </source>
</evidence>
<keyword evidence="4" id="KW-1185">Reference proteome</keyword>
<dbReference type="EMBL" id="BGZH01000005">
    <property type="protein sequence ID" value="GBO86189.1"/>
    <property type="molecule type" value="Genomic_DNA"/>
</dbReference>
<protein>
    <recommendedName>
        <fullName evidence="2">DUF4382 domain-containing protein</fullName>
    </recommendedName>
</protein>
<sequence>MKRSVQLIAISTLAAGMAACGGSGSDSSASSGTGTVSFGITDAPAMDLSNVTIAFTEIRLKPEDGQWVEFPLEGFEQVNLLDLQGGLSEPLIKDEEVPAGTYTELRLIIDTDNSFVKLDSTGDSEYSLAVPSGEQSGLKLKGDFLVAADTTTNFTIDFDVRKSIVNPQGNALADYMLKPSLRLVNNLEVGSISGQVDVAQITSTRMADETLADCQYDGAVYVFSGENAETSDLNVNNEEGNPLMIVPVELDVESSLYSYTAAFLPEGNYTISYSCQEDNNEEDDDIEFEGTQSLEVVADQTTEAELIPLVE</sequence>
<feature type="signal peptide" evidence="1">
    <location>
        <begin position="1"/>
        <end position="18"/>
    </location>
</feature>
<evidence type="ECO:0000313" key="3">
    <source>
        <dbReference type="EMBL" id="GBO86189.1"/>
    </source>
</evidence>
<dbReference type="RefSeq" id="WP_153634904.1">
    <property type="nucleotide sequence ID" value="NZ_BGZH01000005.1"/>
</dbReference>
<feature type="chain" id="PRO_5024422445" description="DUF4382 domain-containing protein" evidence="1">
    <location>
        <begin position="19"/>
        <end position="311"/>
    </location>
</feature>
<keyword evidence="1" id="KW-0732">Signal</keyword>
<proteinExistence type="predicted"/>
<organism evidence="3 4">
    <name type="scientific">Marinobacter salsuginis</name>
    <dbReference type="NCBI Taxonomy" id="418719"/>
    <lineage>
        <taxon>Bacteria</taxon>
        <taxon>Pseudomonadati</taxon>
        <taxon>Pseudomonadota</taxon>
        <taxon>Gammaproteobacteria</taxon>
        <taxon>Pseudomonadales</taxon>
        <taxon>Marinobacteraceae</taxon>
        <taxon>Marinobacter</taxon>
    </lineage>
</organism>
<comment type="caution">
    <text evidence="3">The sequence shown here is derived from an EMBL/GenBank/DDBJ whole genome shotgun (WGS) entry which is preliminary data.</text>
</comment>
<dbReference type="PROSITE" id="PS51257">
    <property type="entry name" value="PROKAR_LIPOPROTEIN"/>
    <property type="match status" value="1"/>
</dbReference>